<dbReference type="GO" id="GO:0003700">
    <property type="term" value="F:DNA-binding transcription factor activity"/>
    <property type="evidence" value="ECO:0007669"/>
    <property type="project" value="InterPro"/>
</dbReference>
<evidence type="ECO:0000313" key="2">
    <source>
        <dbReference type="EMBL" id="SET50339.1"/>
    </source>
</evidence>
<feature type="domain" description="RNA polymerase sigma-70 region 2" evidence="1">
    <location>
        <begin position="11"/>
        <end position="77"/>
    </location>
</feature>
<accession>A0A1I0EXE7</accession>
<keyword evidence="2" id="KW-0240">DNA-directed RNA polymerase</keyword>
<organism evidence="2 3">
    <name type="scientific">Salinibacillus kushneri</name>
    <dbReference type="NCBI Taxonomy" id="237682"/>
    <lineage>
        <taxon>Bacteria</taxon>
        <taxon>Bacillati</taxon>
        <taxon>Bacillota</taxon>
        <taxon>Bacilli</taxon>
        <taxon>Bacillales</taxon>
        <taxon>Bacillaceae</taxon>
        <taxon>Salinibacillus</taxon>
    </lineage>
</organism>
<dbReference type="SUPFAM" id="SSF88946">
    <property type="entry name" value="Sigma2 domain of RNA polymerase sigma factors"/>
    <property type="match status" value="1"/>
</dbReference>
<dbReference type="STRING" id="237682.SAMN05421676_105122"/>
<evidence type="ECO:0000259" key="1">
    <source>
        <dbReference type="Pfam" id="PF04542"/>
    </source>
</evidence>
<proteinExistence type="predicted"/>
<evidence type="ECO:0000313" key="3">
    <source>
        <dbReference type="Proteomes" id="UP000199095"/>
    </source>
</evidence>
<dbReference type="OrthoDB" id="9783788at2"/>
<dbReference type="InterPro" id="IPR007627">
    <property type="entry name" value="RNA_pol_sigma70_r2"/>
</dbReference>
<dbReference type="GO" id="GO:0006352">
    <property type="term" value="P:DNA-templated transcription initiation"/>
    <property type="evidence" value="ECO:0007669"/>
    <property type="project" value="InterPro"/>
</dbReference>
<protein>
    <submittedName>
        <fullName evidence="2">DNA-directed RNA polymerase</fullName>
    </submittedName>
</protein>
<name>A0A1I0EXE7_9BACI</name>
<keyword evidence="2" id="KW-0804">Transcription</keyword>
<dbReference type="Gene3D" id="1.10.1740.10">
    <property type="match status" value="1"/>
</dbReference>
<keyword evidence="3" id="KW-1185">Reference proteome</keyword>
<dbReference type="EMBL" id="FOHJ01000005">
    <property type="protein sequence ID" value="SET50339.1"/>
    <property type="molecule type" value="Genomic_DNA"/>
</dbReference>
<reference evidence="3" key="1">
    <citation type="submission" date="2016-10" db="EMBL/GenBank/DDBJ databases">
        <authorList>
            <person name="Varghese N."/>
            <person name="Submissions S."/>
        </authorList>
    </citation>
    <scope>NUCLEOTIDE SEQUENCE [LARGE SCALE GENOMIC DNA]</scope>
    <source>
        <strain evidence="3">CGMCC 1.3566</strain>
    </source>
</reference>
<dbReference type="RefSeq" id="WP_093134380.1">
    <property type="nucleotide sequence ID" value="NZ_FOHJ01000005.1"/>
</dbReference>
<gene>
    <name evidence="2" type="ORF">SAMN05421676_105122</name>
</gene>
<dbReference type="InterPro" id="IPR013325">
    <property type="entry name" value="RNA_pol_sigma_r2"/>
</dbReference>
<dbReference type="GO" id="GO:0000428">
    <property type="term" value="C:DNA-directed RNA polymerase complex"/>
    <property type="evidence" value="ECO:0007669"/>
    <property type="project" value="UniProtKB-KW"/>
</dbReference>
<dbReference type="Proteomes" id="UP000199095">
    <property type="component" value="Unassembled WGS sequence"/>
</dbReference>
<dbReference type="AlphaFoldDB" id="A0A1I0EXE7"/>
<sequence>MVQASDFNNLLKKHENIIFHLIHKYGIRDPENEFYQEGIITLWKAFETYDETKGKFSTYAYFLIQKKFLTLIRKHNRQWEKNQ</sequence>
<dbReference type="Pfam" id="PF04542">
    <property type="entry name" value="Sigma70_r2"/>
    <property type="match status" value="1"/>
</dbReference>